<protein>
    <submittedName>
        <fullName evidence="1">Uncharacterized protein</fullName>
    </submittedName>
</protein>
<reference evidence="1 2" key="1">
    <citation type="submission" date="2019-01" db="EMBL/GenBank/DDBJ databases">
        <title>Muriicola soli sp. nov., isolated from soil.</title>
        <authorList>
            <person name="Kang H.J."/>
            <person name="Kim S.B."/>
        </authorList>
    </citation>
    <scope>NUCLEOTIDE SEQUENCE [LARGE SCALE GENOMIC DNA]</scope>
    <source>
        <strain evidence="1 2">MMS17-SY002</strain>
    </source>
</reference>
<dbReference type="KEGG" id="mur:EQY75_07575"/>
<sequence length="164" mass="18208">MFIGFILFILIISVSCEKDDICVDGDTPLLVLRFYDAADTSLLKSVTDLRITGIGNGDPVNTFTDRSTTDSVAIPLRVNFENTQFQLIINSDDSTDGTETGNIDTLQFNYINQEVFISRACGFIANFDGLEENLTADDDNWIDSIEIVDTLISSQLNAHVKIFH</sequence>
<organism evidence="1 2">
    <name type="scientific">Muriicola soli</name>
    <dbReference type="NCBI Taxonomy" id="2507538"/>
    <lineage>
        <taxon>Bacteria</taxon>
        <taxon>Pseudomonadati</taxon>
        <taxon>Bacteroidota</taxon>
        <taxon>Flavobacteriia</taxon>
        <taxon>Flavobacteriales</taxon>
        <taxon>Flavobacteriaceae</taxon>
        <taxon>Muriicola</taxon>
    </lineage>
</organism>
<dbReference type="OrthoDB" id="663527at2"/>
<evidence type="ECO:0000313" key="2">
    <source>
        <dbReference type="Proteomes" id="UP000290889"/>
    </source>
</evidence>
<accession>A0A411EDC6</accession>
<dbReference type="Pfam" id="PF20050">
    <property type="entry name" value="DUF6452"/>
    <property type="match status" value="1"/>
</dbReference>
<gene>
    <name evidence="1" type="ORF">EQY75_07575</name>
</gene>
<dbReference type="EMBL" id="CP035544">
    <property type="protein sequence ID" value="QBA65627.1"/>
    <property type="molecule type" value="Genomic_DNA"/>
</dbReference>
<dbReference type="AlphaFoldDB" id="A0A411EDC6"/>
<evidence type="ECO:0000313" key="1">
    <source>
        <dbReference type="EMBL" id="QBA65627.1"/>
    </source>
</evidence>
<proteinExistence type="predicted"/>
<name>A0A411EDC6_9FLAO</name>
<dbReference type="Proteomes" id="UP000290889">
    <property type="component" value="Chromosome"/>
</dbReference>
<keyword evidence="2" id="KW-1185">Reference proteome</keyword>
<dbReference type="InterPro" id="IPR045607">
    <property type="entry name" value="DUF6452"/>
</dbReference>